<keyword evidence="2" id="KW-1185">Reference proteome</keyword>
<dbReference type="InterPro" id="IPR011990">
    <property type="entry name" value="TPR-like_helical_dom_sf"/>
</dbReference>
<sequence length="453" mass="49259">MPAEVDPAWWLSGSWEGQPLASFLELRNVQVIFRFLHRRGFSYGGIGSLVGISASRALEIEKGSRTVRDYDVLVRIADGLRIPRTMMGLGSAPSSPGGMVARDDTMADRGAATSGRHDHGEVTRGTLSGLREDLDQALTLSTTSPRQLDLIEQATAEYLQEYPSKPAAEMLMPLATECRQIASLSRRRQPASVQVRLSSSAALLATMLADALMRLGDATEARMWYRSAILAADDSGRLPLQVLVRAQAAMLPYYFGNPGQTVTMAEAALAIATPPSPSTVLAAAGRARALARLGRRDEAWDAICQCQRLFDEAGEDDTDSAFHFPAKRLLFYLSGTYTWLADTGNAYRIQEEALRLYGPEPAVPLDPAFIRLDGSICQAREGHPAEAATTARAAIAGLPAAQRTEIVLTRAEQVIASPSRRNRPAEVETLLDYVHACREQARRLVSNRAALEP</sequence>
<dbReference type="Proteomes" id="UP000292564">
    <property type="component" value="Unassembled WGS sequence"/>
</dbReference>
<organism evidence="1 2">
    <name type="scientific">Krasilnikovia cinnamomea</name>
    <dbReference type="NCBI Taxonomy" id="349313"/>
    <lineage>
        <taxon>Bacteria</taxon>
        <taxon>Bacillati</taxon>
        <taxon>Actinomycetota</taxon>
        <taxon>Actinomycetes</taxon>
        <taxon>Micromonosporales</taxon>
        <taxon>Micromonosporaceae</taxon>
        <taxon>Krasilnikovia</taxon>
    </lineage>
</organism>
<evidence type="ECO:0000313" key="2">
    <source>
        <dbReference type="Proteomes" id="UP000292564"/>
    </source>
</evidence>
<evidence type="ECO:0008006" key="3">
    <source>
        <dbReference type="Google" id="ProtNLM"/>
    </source>
</evidence>
<proteinExistence type="predicted"/>
<dbReference type="AlphaFoldDB" id="A0A4Q7ZM04"/>
<dbReference type="RefSeq" id="WP_130510188.1">
    <property type="nucleotide sequence ID" value="NZ_SHKY01000001.1"/>
</dbReference>
<gene>
    <name evidence="1" type="ORF">EV385_3250</name>
</gene>
<reference evidence="1 2" key="1">
    <citation type="submission" date="2019-02" db="EMBL/GenBank/DDBJ databases">
        <title>Sequencing the genomes of 1000 actinobacteria strains.</title>
        <authorList>
            <person name="Klenk H.-P."/>
        </authorList>
    </citation>
    <scope>NUCLEOTIDE SEQUENCE [LARGE SCALE GENOMIC DNA]</scope>
    <source>
        <strain evidence="1 2">DSM 45162</strain>
    </source>
</reference>
<dbReference type="EMBL" id="SHKY01000001">
    <property type="protein sequence ID" value="RZU51423.1"/>
    <property type="molecule type" value="Genomic_DNA"/>
</dbReference>
<name>A0A4Q7ZM04_9ACTN</name>
<dbReference type="OrthoDB" id="4517420at2"/>
<comment type="caution">
    <text evidence="1">The sequence shown here is derived from an EMBL/GenBank/DDBJ whole genome shotgun (WGS) entry which is preliminary data.</text>
</comment>
<dbReference type="SUPFAM" id="SSF48452">
    <property type="entry name" value="TPR-like"/>
    <property type="match status" value="1"/>
</dbReference>
<dbReference type="Gene3D" id="1.25.40.10">
    <property type="entry name" value="Tetratricopeptide repeat domain"/>
    <property type="match status" value="1"/>
</dbReference>
<accession>A0A4Q7ZM04</accession>
<protein>
    <recommendedName>
        <fullName evidence="3">Helix-turn-helix protein</fullName>
    </recommendedName>
</protein>
<evidence type="ECO:0000313" key="1">
    <source>
        <dbReference type="EMBL" id="RZU51423.1"/>
    </source>
</evidence>